<proteinExistence type="predicted"/>
<keyword evidence="1" id="KW-0812">Transmembrane</keyword>
<dbReference type="GO" id="GO:0016787">
    <property type="term" value="F:hydrolase activity"/>
    <property type="evidence" value="ECO:0007669"/>
    <property type="project" value="UniProtKB-KW"/>
</dbReference>
<sequence>MKKSTWIAIIAVVIVAIGGGWWVYSQHQSETQTVTDAKPIGKTATIFLHGYSGGRGSTDYLIAQAEKAGGTKVLTATVAPNGKVTWQGNPHKVKHPLVQVLFTNNKNPDYTVDGKWVDNVAKGLKKDYGVQELNIVAHSMGNLGTMFYAVRNGNDKNVPELKTYIAMAGHYDGILGRDDQPNRIKLDAAGKPAPMNDTYAELARLRAKFPQNVRVLNIFGNLDDGTNSDGRVSNNSSRSLKYLVSASHAVYSEKEFHGKSAQHSALHGNAKVAKTMVDYLW</sequence>
<dbReference type="InterPro" id="IPR010315">
    <property type="entry name" value="DUF915_hydro-like"/>
</dbReference>
<dbReference type="Pfam" id="PF06028">
    <property type="entry name" value="DUF915"/>
    <property type="match status" value="1"/>
</dbReference>
<dbReference type="EMBL" id="JQCE01000007">
    <property type="protein sequence ID" value="KRO17827.1"/>
    <property type="molecule type" value="Genomic_DNA"/>
</dbReference>
<dbReference type="RefSeq" id="WP_056992508.1">
    <property type="nucleotide sequence ID" value="NZ_JQCE01000007.1"/>
</dbReference>
<dbReference type="InterPro" id="IPR029058">
    <property type="entry name" value="AB_hydrolase_fold"/>
</dbReference>
<organism evidence="2 3">
    <name type="scientific">Lacticaseibacillus saniviri JCM 17471 = DSM 24301</name>
    <dbReference type="NCBI Taxonomy" id="1293598"/>
    <lineage>
        <taxon>Bacteria</taxon>
        <taxon>Bacillati</taxon>
        <taxon>Bacillota</taxon>
        <taxon>Bacilli</taxon>
        <taxon>Lactobacillales</taxon>
        <taxon>Lactobacillaceae</taxon>
        <taxon>Lacticaseibacillus</taxon>
    </lineage>
</organism>
<evidence type="ECO:0000313" key="3">
    <source>
        <dbReference type="Proteomes" id="UP000050969"/>
    </source>
</evidence>
<evidence type="ECO:0000256" key="1">
    <source>
        <dbReference type="SAM" id="Phobius"/>
    </source>
</evidence>
<dbReference type="Proteomes" id="UP000050969">
    <property type="component" value="Unassembled WGS sequence"/>
</dbReference>
<protein>
    <submittedName>
        <fullName evidence="2">Alpha beta hydrolase superfamily protein</fullName>
    </submittedName>
</protein>
<name>A0A0R2N256_9LACO</name>
<keyword evidence="2" id="KW-0378">Hydrolase</keyword>
<keyword evidence="3" id="KW-1185">Reference proteome</keyword>
<gene>
    <name evidence="2" type="ORF">IV56_GL001954</name>
</gene>
<feature type="transmembrane region" description="Helical" evidence="1">
    <location>
        <begin position="7"/>
        <end position="24"/>
    </location>
</feature>
<evidence type="ECO:0000313" key="2">
    <source>
        <dbReference type="EMBL" id="KRO17827.1"/>
    </source>
</evidence>
<dbReference type="AlphaFoldDB" id="A0A0R2N256"/>
<dbReference type="PATRIC" id="fig|1293598.4.peg.2039"/>
<keyword evidence="1" id="KW-0472">Membrane</keyword>
<dbReference type="Gene3D" id="3.40.50.1820">
    <property type="entry name" value="alpha/beta hydrolase"/>
    <property type="match status" value="1"/>
</dbReference>
<keyword evidence="1" id="KW-1133">Transmembrane helix</keyword>
<accession>A0A0R2N256</accession>
<dbReference type="SUPFAM" id="SSF53474">
    <property type="entry name" value="alpha/beta-Hydrolases"/>
    <property type="match status" value="1"/>
</dbReference>
<comment type="caution">
    <text evidence="2">The sequence shown here is derived from an EMBL/GenBank/DDBJ whole genome shotgun (WGS) entry which is preliminary data.</text>
</comment>
<reference evidence="2 3" key="1">
    <citation type="journal article" date="2015" name="Genome Announc.">
        <title>Expanding the biotechnology potential of lactobacilli through comparative genomics of 213 strains and associated genera.</title>
        <authorList>
            <person name="Sun Z."/>
            <person name="Harris H.M."/>
            <person name="McCann A."/>
            <person name="Guo C."/>
            <person name="Argimon S."/>
            <person name="Zhang W."/>
            <person name="Yang X."/>
            <person name="Jeffery I.B."/>
            <person name="Cooney J.C."/>
            <person name="Kagawa T.F."/>
            <person name="Liu W."/>
            <person name="Song Y."/>
            <person name="Salvetti E."/>
            <person name="Wrobel A."/>
            <person name="Rasinkangas P."/>
            <person name="Parkhill J."/>
            <person name="Rea M.C."/>
            <person name="O'Sullivan O."/>
            <person name="Ritari J."/>
            <person name="Douillard F.P."/>
            <person name="Paul Ross R."/>
            <person name="Yang R."/>
            <person name="Briner A.E."/>
            <person name="Felis G.E."/>
            <person name="de Vos W.M."/>
            <person name="Barrangou R."/>
            <person name="Klaenhammer T.R."/>
            <person name="Caufield P.W."/>
            <person name="Cui Y."/>
            <person name="Zhang H."/>
            <person name="O'Toole P.W."/>
        </authorList>
    </citation>
    <scope>NUCLEOTIDE SEQUENCE [LARGE SCALE GENOMIC DNA]</scope>
    <source>
        <strain evidence="2 3">DSM 24301</strain>
    </source>
</reference>
<dbReference type="STRING" id="1293598.IV56_GL001954"/>